<feature type="modified residue" description="4-aspartylphosphate" evidence="2">
    <location>
        <position position="56"/>
    </location>
</feature>
<dbReference type="PANTHER" id="PTHR44591:SF3">
    <property type="entry name" value="RESPONSE REGULATORY DOMAIN-CONTAINING PROTEIN"/>
    <property type="match status" value="1"/>
</dbReference>
<dbReference type="EMBL" id="JBHRXZ010000017">
    <property type="protein sequence ID" value="MFC3607601.1"/>
    <property type="molecule type" value="Genomic_DNA"/>
</dbReference>
<feature type="domain" description="Response regulatory" evidence="3">
    <location>
        <begin position="6"/>
        <end position="123"/>
    </location>
</feature>
<evidence type="ECO:0000259" key="3">
    <source>
        <dbReference type="PROSITE" id="PS50110"/>
    </source>
</evidence>
<reference evidence="5" key="1">
    <citation type="journal article" date="2019" name="Int. J. Syst. Evol. Microbiol.">
        <title>The Global Catalogue of Microorganisms (GCM) 10K type strain sequencing project: providing services to taxonomists for standard genome sequencing and annotation.</title>
        <authorList>
            <consortium name="The Broad Institute Genomics Platform"/>
            <consortium name="The Broad Institute Genome Sequencing Center for Infectious Disease"/>
            <person name="Wu L."/>
            <person name="Ma J."/>
        </authorList>
    </citation>
    <scope>NUCLEOTIDE SEQUENCE [LARGE SCALE GENOMIC DNA]</scope>
    <source>
        <strain evidence="5">KCTC 42447</strain>
    </source>
</reference>
<gene>
    <name evidence="4" type="ORF">ACFOMF_07425</name>
</gene>
<dbReference type="Proteomes" id="UP001595630">
    <property type="component" value="Unassembled WGS sequence"/>
</dbReference>
<dbReference type="InterPro" id="IPR050595">
    <property type="entry name" value="Bact_response_regulator"/>
</dbReference>
<dbReference type="SUPFAM" id="SSF52172">
    <property type="entry name" value="CheY-like"/>
    <property type="match status" value="1"/>
</dbReference>
<dbReference type="Gene3D" id="3.40.50.2300">
    <property type="match status" value="1"/>
</dbReference>
<dbReference type="Pfam" id="PF00072">
    <property type="entry name" value="Response_reg"/>
    <property type="match status" value="1"/>
</dbReference>
<accession>A0ABV7T5P6</accession>
<comment type="caution">
    <text evidence="4">The sequence shown here is derived from an EMBL/GenBank/DDBJ whole genome shotgun (WGS) entry which is preliminary data.</text>
</comment>
<evidence type="ECO:0000256" key="2">
    <source>
        <dbReference type="PROSITE-ProRule" id="PRU00169"/>
    </source>
</evidence>
<proteinExistence type="predicted"/>
<dbReference type="PROSITE" id="PS50110">
    <property type="entry name" value="RESPONSE_REGULATORY"/>
    <property type="match status" value="1"/>
</dbReference>
<evidence type="ECO:0000313" key="5">
    <source>
        <dbReference type="Proteomes" id="UP001595630"/>
    </source>
</evidence>
<dbReference type="PANTHER" id="PTHR44591">
    <property type="entry name" value="STRESS RESPONSE REGULATOR PROTEIN 1"/>
    <property type="match status" value="1"/>
</dbReference>
<evidence type="ECO:0000313" key="4">
    <source>
        <dbReference type="EMBL" id="MFC3607601.1"/>
    </source>
</evidence>
<keyword evidence="1 2" id="KW-0597">Phosphoprotein</keyword>
<evidence type="ECO:0000256" key="1">
    <source>
        <dbReference type="ARBA" id="ARBA00022553"/>
    </source>
</evidence>
<organism evidence="4 5">
    <name type="scientific">Stutzerimonas tarimensis</name>
    <dbReference type="NCBI Taxonomy" id="1507735"/>
    <lineage>
        <taxon>Bacteria</taxon>
        <taxon>Pseudomonadati</taxon>
        <taxon>Pseudomonadota</taxon>
        <taxon>Gammaproteobacteria</taxon>
        <taxon>Pseudomonadales</taxon>
        <taxon>Pseudomonadaceae</taxon>
        <taxon>Stutzerimonas</taxon>
    </lineage>
</organism>
<dbReference type="InterPro" id="IPR011006">
    <property type="entry name" value="CheY-like_superfamily"/>
</dbReference>
<dbReference type="RefSeq" id="WP_386363044.1">
    <property type="nucleotide sequence ID" value="NZ_JBHRXZ010000017.1"/>
</dbReference>
<protein>
    <submittedName>
        <fullName evidence="4">Response regulator</fullName>
    </submittedName>
</protein>
<name>A0ABV7T5P6_9GAMM</name>
<keyword evidence="5" id="KW-1185">Reference proteome</keyword>
<sequence length="135" mass="15082">MKPLRRVMHVEDVPSIQVIARIALERVGGLEVLSCSSGQEALDKLDAFAPDLILLDAMLPEMDGVELLRLLAARIDLEQVPVVFLTGYMEPVRRETLLGLGAREVLVKPFDPMQLPAQLQEIWQRNPNQATAESR</sequence>
<dbReference type="InterPro" id="IPR001789">
    <property type="entry name" value="Sig_transdc_resp-reg_receiver"/>
</dbReference>
<dbReference type="SMART" id="SM00448">
    <property type="entry name" value="REC"/>
    <property type="match status" value="1"/>
</dbReference>